<evidence type="ECO:0000256" key="1">
    <source>
        <dbReference type="ARBA" id="ARBA00004370"/>
    </source>
</evidence>
<dbReference type="EMBL" id="PZQS01000006">
    <property type="protein sequence ID" value="PVD28724.1"/>
    <property type="molecule type" value="Genomic_DNA"/>
</dbReference>
<name>A0A2T7P5M3_POMCA</name>
<dbReference type="GO" id="GO:0008528">
    <property type="term" value="F:G protein-coupled peptide receptor activity"/>
    <property type="evidence" value="ECO:0007669"/>
    <property type="project" value="InterPro"/>
</dbReference>
<evidence type="ECO:0000256" key="2">
    <source>
        <dbReference type="ARBA" id="ARBA00022692"/>
    </source>
</evidence>
<evidence type="ECO:0000313" key="7">
    <source>
        <dbReference type="EMBL" id="PVD28724.1"/>
    </source>
</evidence>
<evidence type="ECO:0000313" key="8">
    <source>
        <dbReference type="Proteomes" id="UP000245119"/>
    </source>
</evidence>
<feature type="transmembrane region" description="Helical" evidence="5">
    <location>
        <begin position="74"/>
        <end position="99"/>
    </location>
</feature>
<dbReference type="OrthoDB" id="6097895at2759"/>
<evidence type="ECO:0000256" key="4">
    <source>
        <dbReference type="ARBA" id="ARBA00023136"/>
    </source>
</evidence>
<evidence type="ECO:0000256" key="3">
    <source>
        <dbReference type="ARBA" id="ARBA00022989"/>
    </source>
</evidence>
<dbReference type="Pfam" id="PF10324">
    <property type="entry name" value="7TM_GPCR_Srw"/>
    <property type="match status" value="1"/>
</dbReference>
<keyword evidence="2 5" id="KW-0812">Transmembrane</keyword>
<proteinExistence type="predicted"/>
<gene>
    <name evidence="7" type="ORF">C0Q70_11318</name>
</gene>
<dbReference type="Gene3D" id="1.20.1070.10">
    <property type="entry name" value="Rhodopsin 7-helix transmembrane proteins"/>
    <property type="match status" value="1"/>
</dbReference>
<keyword evidence="8" id="KW-1185">Reference proteome</keyword>
<keyword evidence="4 5" id="KW-0472">Membrane</keyword>
<dbReference type="PROSITE" id="PS50262">
    <property type="entry name" value="G_PROTEIN_RECEP_F1_2"/>
    <property type="match status" value="1"/>
</dbReference>
<organism evidence="7 8">
    <name type="scientific">Pomacea canaliculata</name>
    <name type="common">Golden apple snail</name>
    <dbReference type="NCBI Taxonomy" id="400727"/>
    <lineage>
        <taxon>Eukaryota</taxon>
        <taxon>Metazoa</taxon>
        <taxon>Spiralia</taxon>
        <taxon>Lophotrochozoa</taxon>
        <taxon>Mollusca</taxon>
        <taxon>Gastropoda</taxon>
        <taxon>Caenogastropoda</taxon>
        <taxon>Architaenioglossa</taxon>
        <taxon>Ampullarioidea</taxon>
        <taxon>Ampullariidae</taxon>
        <taxon>Pomacea</taxon>
    </lineage>
</organism>
<dbReference type="SUPFAM" id="SSF81321">
    <property type="entry name" value="Family A G protein-coupled receptor-like"/>
    <property type="match status" value="1"/>
</dbReference>
<feature type="domain" description="G-protein coupled receptors family 1 profile" evidence="6">
    <location>
        <begin position="1"/>
        <end position="97"/>
    </location>
</feature>
<accession>A0A2T7P5M3</accession>
<comment type="caution">
    <text evidence="7">The sequence shown here is derived from an EMBL/GenBank/DDBJ whole genome shotgun (WGS) entry which is preliminary data.</text>
</comment>
<dbReference type="InterPro" id="IPR017452">
    <property type="entry name" value="GPCR_Rhodpsn_7TM"/>
</dbReference>
<feature type="transmembrane region" description="Helical" evidence="5">
    <location>
        <begin position="38"/>
        <end position="62"/>
    </location>
</feature>
<protein>
    <recommendedName>
        <fullName evidence="6">G-protein coupled receptors family 1 profile domain-containing protein</fullName>
    </recommendedName>
</protein>
<comment type="subcellular location">
    <subcellularLocation>
        <location evidence="1">Membrane</location>
    </subcellularLocation>
</comment>
<dbReference type="AlphaFoldDB" id="A0A2T7P5M3"/>
<evidence type="ECO:0000256" key="5">
    <source>
        <dbReference type="SAM" id="Phobius"/>
    </source>
</evidence>
<keyword evidence="3 5" id="KW-1133">Transmembrane helix</keyword>
<dbReference type="InterPro" id="IPR019427">
    <property type="entry name" value="7TM_GPCR_serpentine_rcpt_Srw"/>
</dbReference>
<sequence>MATSITVIKLRTAAMWRENTSSSSAANQSRQLALTRMLITVSCAYIVSMVPFVMIFLTRLFVQDFSLNGRNSNLYLLCSMIVNLFPLAHGSVNLFIYLWRSSRYRQAVFANKGRLLTQGVQKLREAGREPLVETENLRSRQMSILPGALRAQQVQDSAHAIAIQRTGICLMLQGEKLGDRQKSIFPGAMLAEQDLHTGTV</sequence>
<dbReference type="Proteomes" id="UP000245119">
    <property type="component" value="Linkage Group LG6"/>
</dbReference>
<reference evidence="7 8" key="1">
    <citation type="submission" date="2018-04" db="EMBL/GenBank/DDBJ databases">
        <title>The genome of golden apple snail Pomacea canaliculata provides insight into stress tolerance and invasive adaptation.</title>
        <authorList>
            <person name="Liu C."/>
            <person name="Liu B."/>
            <person name="Ren Y."/>
            <person name="Zhang Y."/>
            <person name="Wang H."/>
            <person name="Li S."/>
            <person name="Jiang F."/>
            <person name="Yin L."/>
            <person name="Zhang G."/>
            <person name="Qian W."/>
            <person name="Fan W."/>
        </authorList>
    </citation>
    <scope>NUCLEOTIDE SEQUENCE [LARGE SCALE GENOMIC DNA]</scope>
    <source>
        <strain evidence="7">SZHN2017</strain>
        <tissue evidence="7">Muscle</tissue>
    </source>
</reference>
<evidence type="ECO:0000259" key="6">
    <source>
        <dbReference type="PROSITE" id="PS50262"/>
    </source>
</evidence>
<dbReference type="GO" id="GO:0016020">
    <property type="term" value="C:membrane"/>
    <property type="evidence" value="ECO:0007669"/>
    <property type="project" value="UniProtKB-SubCell"/>
</dbReference>